<proteinExistence type="predicted"/>
<name>A0A8H3H1K5_9AGAM</name>
<reference evidence="2" key="1">
    <citation type="submission" date="2021-01" db="EMBL/GenBank/DDBJ databases">
        <authorList>
            <person name="Kaushik A."/>
        </authorList>
    </citation>
    <scope>NUCLEOTIDE SEQUENCE</scope>
    <source>
        <strain evidence="2">AG4-R118</strain>
    </source>
</reference>
<feature type="region of interest" description="Disordered" evidence="1">
    <location>
        <begin position="151"/>
        <end position="308"/>
    </location>
</feature>
<dbReference type="EMBL" id="CAJMWX010001285">
    <property type="protein sequence ID" value="CAE6479110.1"/>
    <property type="molecule type" value="Genomic_DNA"/>
</dbReference>
<evidence type="ECO:0000313" key="3">
    <source>
        <dbReference type="Proteomes" id="UP000663888"/>
    </source>
</evidence>
<comment type="caution">
    <text evidence="2">The sequence shown here is derived from an EMBL/GenBank/DDBJ whole genome shotgun (WGS) entry which is preliminary data.</text>
</comment>
<feature type="compositionally biased region" description="Basic residues" evidence="1">
    <location>
        <begin position="212"/>
        <end position="234"/>
    </location>
</feature>
<feature type="compositionally biased region" description="Polar residues" evidence="1">
    <location>
        <begin position="47"/>
        <end position="57"/>
    </location>
</feature>
<dbReference type="AlphaFoldDB" id="A0A8H3H1K5"/>
<feature type="compositionally biased region" description="Low complexity" evidence="1">
    <location>
        <begin position="382"/>
        <end position="400"/>
    </location>
</feature>
<feature type="compositionally biased region" description="Polar residues" evidence="1">
    <location>
        <begin position="241"/>
        <end position="255"/>
    </location>
</feature>
<gene>
    <name evidence="2" type="ORF">RDB_LOCUS121378</name>
</gene>
<accession>A0A8H3H1K5</accession>
<feature type="region of interest" description="Disordered" evidence="1">
    <location>
        <begin position="328"/>
        <end position="436"/>
    </location>
</feature>
<evidence type="ECO:0000313" key="2">
    <source>
        <dbReference type="EMBL" id="CAE6479110.1"/>
    </source>
</evidence>
<dbReference type="Proteomes" id="UP000663888">
    <property type="component" value="Unassembled WGS sequence"/>
</dbReference>
<feature type="region of interest" description="Disordered" evidence="1">
    <location>
        <begin position="13"/>
        <end position="73"/>
    </location>
</feature>
<evidence type="ECO:0000256" key="1">
    <source>
        <dbReference type="SAM" id="MobiDB-lite"/>
    </source>
</evidence>
<protein>
    <submittedName>
        <fullName evidence="2">Uncharacterized protein</fullName>
    </submittedName>
</protein>
<organism evidence="2 3">
    <name type="scientific">Rhizoctonia solani</name>
    <dbReference type="NCBI Taxonomy" id="456999"/>
    <lineage>
        <taxon>Eukaryota</taxon>
        <taxon>Fungi</taxon>
        <taxon>Dikarya</taxon>
        <taxon>Basidiomycota</taxon>
        <taxon>Agaricomycotina</taxon>
        <taxon>Agaricomycetes</taxon>
        <taxon>Cantharellales</taxon>
        <taxon>Ceratobasidiaceae</taxon>
        <taxon>Rhizoctonia</taxon>
    </lineage>
</organism>
<sequence length="450" mass="48752">MFFSFTFSIPTPFANPFDGPAADPGQPDYTSPERGRRLGPRPPRPNIDSTPDSSPNISRKRGRWSPEAKARASSVLDLTSTASAYIDSPARYVDFGEERTEPEEEINEIRAPKRRRIAELADSVISTAFSAAVIGTAVGLTAYRLWRDRGKDGLPNPEPSTIESFPPPPPYTPRAGSEHPSTAGPSYIPISCSAPSNLKPKGNMNSGPISTPRRRPNTSRRQHAHASTVRRRRPINPVYPRNQSPTSSVRRSTAYYTAPDSCRSTPAPVPAPGPSGPSSYHDHDSKPDVPSGDELDTQDMEMSGQMDWMSSQLQALINEGKRALGTEVVVGGSDEVDDGAEGWTSADEDGKPKSAHSRAQSRATTRPVLARSTSRASKPRHSTSSISRARSGSVSGSSSVKKGEDDEFGIEVLYQSPLRSAQPRAGNEDDGTSEELRVAMERVRKAYGLR</sequence>